<feature type="modified residue" description="4-aspartylphosphate" evidence="1">
    <location>
        <position position="61"/>
    </location>
</feature>
<dbReference type="InterPro" id="IPR011006">
    <property type="entry name" value="CheY-like_superfamily"/>
</dbReference>
<dbReference type="Gene3D" id="3.40.50.2300">
    <property type="match status" value="1"/>
</dbReference>
<organism evidence="3 4">
    <name type="scientific">Candidatus Viadribacter manganicus</name>
    <dbReference type="NCBI Taxonomy" id="1759059"/>
    <lineage>
        <taxon>Bacteria</taxon>
        <taxon>Pseudomonadati</taxon>
        <taxon>Pseudomonadota</taxon>
        <taxon>Alphaproteobacteria</taxon>
        <taxon>Hyphomonadales</taxon>
        <taxon>Hyphomonadaceae</taxon>
        <taxon>Candidatus Viadribacter</taxon>
    </lineage>
</organism>
<name>A0A1B1AM66_9PROT</name>
<dbReference type="STRING" id="1759059.ATE48_17995"/>
<protein>
    <recommendedName>
        <fullName evidence="2">Response regulatory domain-containing protein</fullName>
    </recommendedName>
</protein>
<dbReference type="RefSeq" id="WP_066773992.1">
    <property type="nucleotide sequence ID" value="NZ_CP013244.1"/>
</dbReference>
<evidence type="ECO:0000313" key="4">
    <source>
        <dbReference type="Proteomes" id="UP000092498"/>
    </source>
</evidence>
<gene>
    <name evidence="3" type="ORF">ATE48_17995</name>
</gene>
<evidence type="ECO:0000313" key="3">
    <source>
        <dbReference type="EMBL" id="ANP47656.1"/>
    </source>
</evidence>
<sequence>MAARRSPKKIAILLVEADVLVRFAIGEHLRACSVTVIEAVNGDDAKAILLAGPEVDVLMSDTQLAGEGSGFVLAQWVRRHRPSIEAVLTGSLARQSAGGSGVRCASSRLQTHL</sequence>
<keyword evidence="1" id="KW-0597">Phosphoprotein</keyword>
<evidence type="ECO:0000256" key="1">
    <source>
        <dbReference type="PROSITE-ProRule" id="PRU00169"/>
    </source>
</evidence>
<accession>A0A1B1AM66</accession>
<proteinExistence type="predicted"/>
<dbReference type="AlphaFoldDB" id="A0A1B1AM66"/>
<dbReference type="SUPFAM" id="SSF52172">
    <property type="entry name" value="CheY-like"/>
    <property type="match status" value="1"/>
</dbReference>
<reference evidence="3 4" key="1">
    <citation type="submission" date="2015-11" db="EMBL/GenBank/DDBJ databases">
        <title>Whole-Genome Sequence of Candidatus Oderbacter manganicum from the National Park Lower Oder Valley, Germany.</title>
        <authorList>
            <person name="Braun B."/>
            <person name="Liere K."/>
            <person name="Szewzyk U."/>
        </authorList>
    </citation>
    <scope>NUCLEOTIDE SEQUENCE [LARGE SCALE GENOMIC DNA]</scope>
    <source>
        <strain evidence="3 4">OTSz_A_272</strain>
    </source>
</reference>
<dbReference type="OrthoDB" id="9784719at2"/>
<dbReference type="InterPro" id="IPR001789">
    <property type="entry name" value="Sig_transdc_resp-reg_receiver"/>
</dbReference>
<dbReference type="GO" id="GO:0000160">
    <property type="term" value="P:phosphorelay signal transduction system"/>
    <property type="evidence" value="ECO:0007669"/>
    <property type="project" value="InterPro"/>
</dbReference>
<dbReference type="KEGG" id="cbot:ATE48_17995"/>
<evidence type="ECO:0000259" key="2">
    <source>
        <dbReference type="PROSITE" id="PS50110"/>
    </source>
</evidence>
<dbReference type="EMBL" id="CP013244">
    <property type="protein sequence ID" value="ANP47656.1"/>
    <property type="molecule type" value="Genomic_DNA"/>
</dbReference>
<dbReference type="Proteomes" id="UP000092498">
    <property type="component" value="Chromosome"/>
</dbReference>
<dbReference type="PROSITE" id="PS50110">
    <property type="entry name" value="RESPONSE_REGULATORY"/>
    <property type="match status" value="1"/>
</dbReference>
<feature type="domain" description="Response regulatory" evidence="2">
    <location>
        <begin position="11"/>
        <end position="113"/>
    </location>
</feature>
<dbReference type="InParanoid" id="A0A1B1AM66"/>
<keyword evidence="4" id="KW-1185">Reference proteome</keyword>